<dbReference type="GO" id="GO:0000049">
    <property type="term" value="F:tRNA binding"/>
    <property type="evidence" value="ECO:0007669"/>
    <property type="project" value="InterPro"/>
</dbReference>
<dbReference type="EMBL" id="AJWZ01007343">
    <property type="protein sequence ID" value="EKC57175.1"/>
    <property type="molecule type" value="Genomic_DNA"/>
</dbReference>
<evidence type="ECO:0000256" key="6">
    <source>
        <dbReference type="ARBA" id="ARBA00023146"/>
    </source>
</evidence>
<dbReference type="PANTHER" id="PTHR43311:SF2">
    <property type="entry name" value="GLUTAMATE--TRNA LIGASE, MITOCHONDRIAL-RELATED"/>
    <property type="match status" value="1"/>
</dbReference>
<evidence type="ECO:0000256" key="4">
    <source>
        <dbReference type="ARBA" id="ARBA00022840"/>
    </source>
</evidence>
<dbReference type="GO" id="GO:0005829">
    <property type="term" value="C:cytosol"/>
    <property type="evidence" value="ECO:0007669"/>
    <property type="project" value="TreeGrafter"/>
</dbReference>
<dbReference type="InterPro" id="IPR004527">
    <property type="entry name" value="Glu-tRNA-ligase_bac/mito"/>
</dbReference>
<dbReference type="NCBIfam" id="TIGR00464">
    <property type="entry name" value="gltX_bact"/>
    <property type="match status" value="1"/>
</dbReference>
<dbReference type="GO" id="GO:0006424">
    <property type="term" value="P:glutamyl-tRNA aminoacylation"/>
    <property type="evidence" value="ECO:0007669"/>
    <property type="project" value="InterPro"/>
</dbReference>
<reference evidence="9" key="1">
    <citation type="journal article" date="2013" name="Environ. Microbiol.">
        <title>Microbiota from the distal guts of lean and obese adolescents exhibit partial functional redundancy besides clear differences in community structure.</title>
        <authorList>
            <person name="Ferrer M."/>
            <person name="Ruiz A."/>
            <person name="Lanza F."/>
            <person name="Haange S.B."/>
            <person name="Oberbach A."/>
            <person name="Till H."/>
            <person name="Bargiela R."/>
            <person name="Campoy C."/>
            <person name="Segura M.T."/>
            <person name="Richter M."/>
            <person name="von Bergen M."/>
            <person name="Seifert J."/>
            <person name="Suarez A."/>
        </authorList>
    </citation>
    <scope>NUCLEOTIDE SEQUENCE</scope>
</reference>
<dbReference type="GO" id="GO:0004818">
    <property type="term" value="F:glutamate-tRNA ligase activity"/>
    <property type="evidence" value="ECO:0007669"/>
    <property type="project" value="InterPro"/>
</dbReference>
<keyword evidence="2 9" id="KW-0436">Ligase</keyword>
<protein>
    <submittedName>
        <fullName evidence="9">Glutamate--tRNA ligase</fullName>
    </submittedName>
</protein>
<dbReference type="Gene3D" id="1.10.10.350">
    <property type="match status" value="1"/>
</dbReference>
<evidence type="ECO:0000256" key="3">
    <source>
        <dbReference type="ARBA" id="ARBA00022741"/>
    </source>
</evidence>
<dbReference type="InterPro" id="IPR049940">
    <property type="entry name" value="GluQ/Sye"/>
</dbReference>
<dbReference type="SUPFAM" id="SSF52374">
    <property type="entry name" value="Nucleotidylyl transferase"/>
    <property type="match status" value="1"/>
</dbReference>
<keyword evidence="6" id="KW-0030">Aminoacyl-tRNA synthetase</keyword>
<evidence type="ECO:0000259" key="7">
    <source>
        <dbReference type="Pfam" id="PF00749"/>
    </source>
</evidence>
<dbReference type="AlphaFoldDB" id="K1STH7"/>
<name>K1STH7_9ZZZZ</name>
<proteinExistence type="inferred from homology"/>
<dbReference type="PRINTS" id="PR00987">
    <property type="entry name" value="TRNASYNTHGLU"/>
</dbReference>
<organism evidence="9">
    <name type="scientific">human gut metagenome</name>
    <dbReference type="NCBI Taxonomy" id="408170"/>
    <lineage>
        <taxon>unclassified sequences</taxon>
        <taxon>metagenomes</taxon>
        <taxon>organismal metagenomes</taxon>
    </lineage>
</organism>
<evidence type="ECO:0000259" key="8">
    <source>
        <dbReference type="Pfam" id="PF19269"/>
    </source>
</evidence>
<dbReference type="InterPro" id="IPR020751">
    <property type="entry name" value="aa-tRNA-synth_I_codon-bd_sub2"/>
</dbReference>
<feature type="domain" description="Glutamyl/glutaminyl-tRNA synthetase class Ib catalytic" evidence="7">
    <location>
        <begin position="39"/>
        <end position="320"/>
    </location>
</feature>
<keyword evidence="5" id="KW-0648">Protein biosynthesis</keyword>
<dbReference type="Pfam" id="PF00749">
    <property type="entry name" value="tRNA-synt_1c"/>
    <property type="match status" value="1"/>
</dbReference>
<evidence type="ECO:0000256" key="1">
    <source>
        <dbReference type="ARBA" id="ARBA00007894"/>
    </source>
</evidence>
<dbReference type="InterPro" id="IPR014729">
    <property type="entry name" value="Rossmann-like_a/b/a_fold"/>
</dbReference>
<sequence length="548" mass="64016">MTDIERNELAEILFPHITRTRDEFEQKYPERNLKEGAKVTRFAPSPTGFMHMGGLESAFLDYIFAKQSDGIFFLRLEDTDQERYVEGATDLIKSSLETFDIMPDEGAITGGAYGPYTQSERKEIYQTYIKDLIKNGLAYPCFMTKEELQEIREGQELRKEPIGVYGHYAVDRDLSLDEIKEHLKNNDDYVVRIKSPGDMSKQVTLHDLIKGDITMPENVIDEVIMKKDGLPTYHFAHVIDDHLMHTTVVIRGDEWVPSYPKHLQLFQLMGFKLPKYAHYAPLTKKENGNIRKLSKRKDPEFSVSYYDEAGIPSEGVKLFLSTIINTNFEEWYLQNSDKSYLDFQFSFKKMPTGGTLFDTEKLNNICRTYFSRISASKIYEDSLTYFKKYDEEFYNIMVTNKDRLIDFLDIERNGKRPRKDIATYKDVKSESMYMFNEYFYKDKEETYKEIDKAGIDVELLHKYLEVFDEHDDNDTWYSKIQNLATENNYAPSTKEYKASPESYKGHIGNICEMIRHVVTGKNQTPNLSNILSILGKEEISKRISFFEN</sequence>
<dbReference type="InterPro" id="IPR020058">
    <property type="entry name" value="Glu/Gln-tRNA-synth_Ib_cat-dom"/>
</dbReference>
<dbReference type="InterPro" id="IPR008925">
    <property type="entry name" value="aa_tRNA-synth_I_cd-bd_sf"/>
</dbReference>
<dbReference type="InterPro" id="IPR001412">
    <property type="entry name" value="aa-tRNA-synth_I_CS"/>
</dbReference>
<dbReference type="PROSITE" id="PS00178">
    <property type="entry name" value="AA_TRNA_LIGASE_I"/>
    <property type="match status" value="1"/>
</dbReference>
<dbReference type="Gene3D" id="3.40.50.620">
    <property type="entry name" value="HUPs"/>
    <property type="match status" value="1"/>
</dbReference>
<evidence type="ECO:0000256" key="5">
    <source>
        <dbReference type="ARBA" id="ARBA00022917"/>
    </source>
</evidence>
<dbReference type="GO" id="GO:0005524">
    <property type="term" value="F:ATP binding"/>
    <property type="evidence" value="ECO:0007669"/>
    <property type="project" value="UniProtKB-KW"/>
</dbReference>
<dbReference type="Pfam" id="PF19269">
    <property type="entry name" value="Anticodon_2"/>
    <property type="match status" value="1"/>
</dbReference>
<dbReference type="InterPro" id="IPR045462">
    <property type="entry name" value="aa-tRNA-synth_I_cd-bd"/>
</dbReference>
<gene>
    <name evidence="9" type="ORF">OBE_10679</name>
</gene>
<dbReference type="PANTHER" id="PTHR43311">
    <property type="entry name" value="GLUTAMATE--TRNA LIGASE"/>
    <property type="match status" value="1"/>
</dbReference>
<feature type="domain" description="Aminoacyl-tRNA synthetase class I anticodon-binding" evidence="8">
    <location>
        <begin position="421"/>
        <end position="544"/>
    </location>
</feature>
<keyword evidence="3" id="KW-0547">Nucleotide-binding</keyword>
<accession>K1STH7</accession>
<comment type="caution">
    <text evidence="9">The sequence shown here is derived from an EMBL/GenBank/DDBJ whole genome shotgun (WGS) entry which is preliminary data.</text>
</comment>
<dbReference type="SUPFAM" id="SSF48163">
    <property type="entry name" value="An anticodon-binding domain of class I aminoacyl-tRNA synthetases"/>
    <property type="match status" value="1"/>
</dbReference>
<evidence type="ECO:0000313" key="9">
    <source>
        <dbReference type="EMBL" id="EKC57175.1"/>
    </source>
</evidence>
<comment type="similarity">
    <text evidence="1">Belongs to the class-I aminoacyl-tRNA synthetase family. Glutamate--tRNA ligase type 1 subfamily.</text>
</comment>
<evidence type="ECO:0000256" key="2">
    <source>
        <dbReference type="ARBA" id="ARBA00022598"/>
    </source>
</evidence>
<dbReference type="InterPro" id="IPR000924">
    <property type="entry name" value="Glu/Gln-tRNA-synth"/>
</dbReference>
<dbReference type="HAMAP" id="MF_00022">
    <property type="entry name" value="Glu_tRNA_synth_type1"/>
    <property type="match status" value="1"/>
</dbReference>
<keyword evidence="4" id="KW-0067">ATP-binding</keyword>